<accession>A0A0F9C0Z3</accession>
<gene>
    <name evidence="5" type="ORF">LCGC14_2381300</name>
</gene>
<protein>
    <recommendedName>
        <fullName evidence="4">NAD(P)-binding domain-containing protein</fullName>
    </recommendedName>
</protein>
<dbReference type="InterPro" id="IPR005888">
    <property type="entry name" value="dTDP_Gluc_deHydtase"/>
</dbReference>
<dbReference type="EMBL" id="LAZR01035325">
    <property type="protein sequence ID" value="KKL27824.1"/>
    <property type="molecule type" value="Genomic_DNA"/>
</dbReference>
<comment type="caution">
    <text evidence="5">The sequence shown here is derived from an EMBL/GenBank/DDBJ whole genome shotgun (WGS) entry which is preliminary data.</text>
</comment>
<evidence type="ECO:0000256" key="2">
    <source>
        <dbReference type="ARBA" id="ARBA00023027"/>
    </source>
</evidence>
<reference evidence="5" key="1">
    <citation type="journal article" date="2015" name="Nature">
        <title>Complex archaea that bridge the gap between prokaryotes and eukaryotes.</title>
        <authorList>
            <person name="Spang A."/>
            <person name="Saw J.H."/>
            <person name="Jorgensen S.L."/>
            <person name="Zaremba-Niedzwiedzka K."/>
            <person name="Martijn J."/>
            <person name="Lind A.E."/>
            <person name="van Eijk R."/>
            <person name="Schleper C."/>
            <person name="Guy L."/>
            <person name="Ettema T.J."/>
        </authorList>
    </citation>
    <scope>NUCLEOTIDE SEQUENCE</scope>
</reference>
<evidence type="ECO:0000256" key="3">
    <source>
        <dbReference type="ARBA" id="ARBA00023239"/>
    </source>
</evidence>
<dbReference type="GO" id="GO:0008460">
    <property type="term" value="F:dTDP-glucose 4,6-dehydratase activity"/>
    <property type="evidence" value="ECO:0007669"/>
    <property type="project" value="InterPro"/>
</dbReference>
<dbReference type="NCBIfam" id="TIGR01181">
    <property type="entry name" value="dTDP_gluc_dehyt"/>
    <property type="match status" value="1"/>
</dbReference>
<dbReference type="Gene3D" id="3.90.25.10">
    <property type="entry name" value="UDP-galactose 4-epimerase, domain 1"/>
    <property type="match status" value="1"/>
</dbReference>
<proteinExistence type="predicted"/>
<keyword evidence="2" id="KW-0520">NAD</keyword>
<comment type="cofactor">
    <cofactor evidence="1">
        <name>NAD(+)</name>
        <dbReference type="ChEBI" id="CHEBI:57540"/>
    </cofactor>
</comment>
<dbReference type="Pfam" id="PF16363">
    <property type="entry name" value="GDP_Man_Dehyd"/>
    <property type="match status" value="1"/>
</dbReference>
<dbReference type="AlphaFoldDB" id="A0A0F9C0Z3"/>
<organism evidence="5">
    <name type="scientific">marine sediment metagenome</name>
    <dbReference type="NCBI Taxonomy" id="412755"/>
    <lineage>
        <taxon>unclassified sequences</taxon>
        <taxon>metagenomes</taxon>
        <taxon>ecological metagenomes</taxon>
    </lineage>
</organism>
<dbReference type="InterPro" id="IPR036291">
    <property type="entry name" value="NAD(P)-bd_dom_sf"/>
</dbReference>
<dbReference type="Gene3D" id="3.40.50.720">
    <property type="entry name" value="NAD(P)-binding Rossmann-like Domain"/>
    <property type="match status" value="1"/>
</dbReference>
<feature type="non-terminal residue" evidence="5">
    <location>
        <position position="333"/>
    </location>
</feature>
<keyword evidence="3" id="KW-0456">Lyase</keyword>
<dbReference type="FunFam" id="3.40.50.720:FF:000304">
    <property type="entry name" value="UDP-glucose 4,6-dehydratase"/>
    <property type="match status" value="1"/>
</dbReference>
<name>A0A0F9C0Z3_9ZZZZ</name>
<feature type="domain" description="NAD(P)-binding" evidence="4">
    <location>
        <begin position="5"/>
        <end position="310"/>
    </location>
</feature>
<sequence>MENYLITGGMGFIGSNFIRYLLESNIDSKIINVDKLTYAGNPENLKDIAEKYPYQYKFYRMDICDFKAVDEIILKNDVDYIINFAAESHVDRSINNPSLFCDTNISGTISLLNSAKKNNIKKYLQISTDEVYGSLNFNDALFNENHQLVPNSPYSASKASADLLVRSYYKSFNLPVNITRCSNNYGPYQFPEKLIPLMINNALNNKSLPVYGKGINVRDWIHVKDHCKAILKVLIEGRVGEIYNIGGDSEIANIELVKKLLKILDKSRSLIKFVKDRPGHDLRYAMNHDKITKELHWKPEVDFEKGLKMTVEWYISNRIWLENVITKEYLKFY</sequence>
<evidence type="ECO:0000259" key="4">
    <source>
        <dbReference type="Pfam" id="PF16363"/>
    </source>
</evidence>
<evidence type="ECO:0000256" key="1">
    <source>
        <dbReference type="ARBA" id="ARBA00001911"/>
    </source>
</evidence>
<dbReference type="InterPro" id="IPR016040">
    <property type="entry name" value="NAD(P)-bd_dom"/>
</dbReference>
<dbReference type="PANTHER" id="PTHR43000">
    <property type="entry name" value="DTDP-D-GLUCOSE 4,6-DEHYDRATASE-RELATED"/>
    <property type="match status" value="1"/>
</dbReference>
<dbReference type="CDD" id="cd05246">
    <property type="entry name" value="dTDP_GD_SDR_e"/>
    <property type="match status" value="1"/>
</dbReference>
<dbReference type="SUPFAM" id="SSF51735">
    <property type="entry name" value="NAD(P)-binding Rossmann-fold domains"/>
    <property type="match status" value="1"/>
</dbReference>
<evidence type="ECO:0000313" key="5">
    <source>
        <dbReference type="EMBL" id="KKL27824.1"/>
    </source>
</evidence>
<dbReference type="GO" id="GO:0009225">
    <property type="term" value="P:nucleotide-sugar metabolic process"/>
    <property type="evidence" value="ECO:0007669"/>
    <property type="project" value="InterPro"/>
</dbReference>